<evidence type="ECO:0000256" key="1">
    <source>
        <dbReference type="ARBA" id="ARBA00022527"/>
    </source>
</evidence>
<feature type="domain" description="Protein kinase" evidence="6">
    <location>
        <begin position="1"/>
        <end position="341"/>
    </location>
</feature>
<protein>
    <recommendedName>
        <fullName evidence="6">Protein kinase domain-containing protein</fullName>
    </recommendedName>
</protein>
<gene>
    <name evidence="7" type="ORF">CVT26_009843</name>
</gene>
<evidence type="ECO:0000256" key="4">
    <source>
        <dbReference type="ARBA" id="ARBA00022777"/>
    </source>
</evidence>
<dbReference type="InterPro" id="IPR011009">
    <property type="entry name" value="Kinase-like_dom_sf"/>
</dbReference>
<proteinExistence type="predicted"/>
<reference evidence="7 8" key="1">
    <citation type="journal article" date="2018" name="Evol. Lett.">
        <title>Horizontal gene cluster transfer increased hallucinogenic mushroom diversity.</title>
        <authorList>
            <person name="Reynolds H.T."/>
            <person name="Vijayakumar V."/>
            <person name="Gluck-Thaler E."/>
            <person name="Korotkin H.B."/>
            <person name="Matheny P.B."/>
            <person name="Slot J.C."/>
        </authorList>
    </citation>
    <scope>NUCLEOTIDE SEQUENCE [LARGE SCALE GENOMIC DNA]</scope>
    <source>
        <strain evidence="7 8">SRW20</strain>
    </source>
</reference>
<dbReference type="Gene3D" id="3.30.200.20">
    <property type="entry name" value="Phosphorylase Kinase, domain 1"/>
    <property type="match status" value="1"/>
</dbReference>
<dbReference type="PANTHER" id="PTHR45646:SF11">
    <property type="entry name" value="SERINE_THREONINE-PROTEIN KINASE DOA"/>
    <property type="match status" value="1"/>
</dbReference>
<sequence length="345" mass="39153">MPVSSVSSRLGAPECTISQFLHKRYCVTRIIRSHTTYQLLKVVDAIANDVKIVKVVSRTLIGDRKISGNIAWLRSKRTADGRHSVFMDDFKTSSLWYLVFKEPRATLRDILHGGKLSPLPPRHIRQISSQIISALISLHRQSILHLAIEPQHIEVTDQSTVTEHVYDSSGVFVERVILRRPEIALVFFGDAATSRDASRGDERYRAPEVVFGWVSKYRTDNFSVGCVFWEMLKGRPLFPPCPEGQYHVKAKAHMYRALLGDYPDDVRVRASQMNKGLFRPGSGELTSMRDVPENVKNVVRGLADVEGEIEDEGASEVFANLTMISVKERSPLRDILHFSYFERKD</sequence>
<evidence type="ECO:0000256" key="3">
    <source>
        <dbReference type="ARBA" id="ARBA00022741"/>
    </source>
</evidence>
<dbReference type="InterPro" id="IPR051175">
    <property type="entry name" value="CLK_kinases"/>
</dbReference>
<keyword evidence="2" id="KW-0808">Transferase</keyword>
<dbReference type="InterPro" id="IPR000719">
    <property type="entry name" value="Prot_kinase_dom"/>
</dbReference>
<evidence type="ECO:0000256" key="2">
    <source>
        <dbReference type="ARBA" id="ARBA00022679"/>
    </source>
</evidence>
<dbReference type="AlphaFoldDB" id="A0A409WCQ1"/>
<dbReference type="PROSITE" id="PS50011">
    <property type="entry name" value="PROTEIN_KINASE_DOM"/>
    <property type="match status" value="1"/>
</dbReference>
<dbReference type="InParanoid" id="A0A409WCQ1"/>
<dbReference type="EMBL" id="NHYE01005179">
    <property type="protein sequence ID" value="PPQ76269.1"/>
    <property type="molecule type" value="Genomic_DNA"/>
</dbReference>
<dbReference type="GO" id="GO:0005634">
    <property type="term" value="C:nucleus"/>
    <property type="evidence" value="ECO:0007669"/>
    <property type="project" value="TreeGrafter"/>
</dbReference>
<keyword evidence="4" id="KW-0418">Kinase</keyword>
<dbReference type="OrthoDB" id="29306at2759"/>
<dbReference type="GO" id="GO:0004674">
    <property type="term" value="F:protein serine/threonine kinase activity"/>
    <property type="evidence" value="ECO:0007669"/>
    <property type="project" value="UniProtKB-KW"/>
</dbReference>
<name>A0A409WCQ1_9AGAR</name>
<evidence type="ECO:0000256" key="5">
    <source>
        <dbReference type="ARBA" id="ARBA00022840"/>
    </source>
</evidence>
<keyword evidence="3" id="KW-0547">Nucleotide-binding</keyword>
<dbReference type="Proteomes" id="UP000284706">
    <property type="component" value="Unassembled WGS sequence"/>
</dbReference>
<evidence type="ECO:0000313" key="7">
    <source>
        <dbReference type="EMBL" id="PPQ76269.1"/>
    </source>
</evidence>
<evidence type="ECO:0000313" key="8">
    <source>
        <dbReference type="Proteomes" id="UP000284706"/>
    </source>
</evidence>
<keyword evidence="8" id="KW-1185">Reference proteome</keyword>
<evidence type="ECO:0000259" key="6">
    <source>
        <dbReference type="PROSITE" id="PS50011"/>
    </source>
</evidence>
<dbReference type="STRING" id="231916.A0A409WCQ1"/>
<accession>A0A409WCQ1</accession>
<comment type="caution">
    <text evidence="7">The sequence shown here is derived from an EMBL/GenBank/DDBJ whole genome shotgun (WGS) entry which is preliminary data.</text>
</comment>
<dbReference type="PANTHER" id="PTHR45646">
    <property type="entry name" value="SERINE/THREONINE-PROTEIN KINASE DOA-RELATED"/>
    <property type="match status" value="1"/>
</dbReference>
<organism evidence="7 8">
    <name type="scientific">Gymnopilus dilepis</name>
    <dbReference type="NCBI Taxonomy" id="231916"/>
    <lineage>
        <taxon>Eukaryota</taxon>
        <taxon>Fungi</taxon>
        <taxon>Dikarya</taxon>
        <taxon>Basidiomycota</taxon>
        <taxon>Agaricomycotina</taxon>
        <taxon>Agaricomycetes</taxon>
        <taxon>Agaricomycetidae</taxon>
        <taxon>Agaricales</taxon>
        <taxon>Agaricineae</taxon>
        <taxon>Hymenogastraceae</taxon>
        <taxon>Gymnopilus</taxon>
    </lineage>
</organism>
<dbReference type="Pfam" id="PF00069">
    <property type="entry name" value="Pkinase"/>
    <property type="match status" value="1"/>
</dbReference>
<dbReference type="SMART" id="SM00220">
    <property type="entry name" value="S_TKc"/>
    <property type="match status" value="1"/>
</dbReference>
<dbReference type="SUPFAM" id="SSF56112">
    <property type="entry name" value="Protein kinase-like (PK-like)"/>
    <property type="match status" value="1"/>
</dbReference>
<dbReference type="GO" id="GO:0005524">
    <property type="term" value="F:ATP binding"/>
    <property type="evidence" value="ECO:0007669"/>
    <property type="project" value="UniProtKB-KW"/>
</dbReference>
<keyword evidence="5" id="KW-0067">ATP-binding</keyword>
<keyword evidence="1" id="KW-0723">Serine/threonine-protein kinase</keyword>
<dbReference type="Gene3D" id="1.10.510.10">
    <property type="entry name" value="Transferase(Phosphotransferase) domain 1"/>
    <property type="match status" value="1"/>
</dbReference>